<dbReference type="AlphaFoldDB" id="A0A1B0DE24"/>
<name>A0A1B0DE24_PHLPP</name>
<accession>A0A1B0DE24</accession>
<dbReference type="GO" id="GO:0000981">
    <property type="term" value="F:DNA-binding transcription factor activity, RNA polymerase II-specific"/>
    <property type="evidence" value="ECO:0007669"/>
    <property type="project" value="TreeGrafter"/>
</dbReference>
<dbReference type="InterPro" id="IPR055303">
    <property type="entry name" value="ATMIN"/>
</dbReference>
<dbReference type="SUPFAM" id="SSF57667">
    <property type="entry name" value="beta-beta-alpha zinc fingers"/>
    <property type="match status" value="1"/>
</dbReference>
<dbReference type="VEuPathDB" id="VectorBase:PPAI006147"/>
<dbReference type="VEuPathDB" id="VectorBase:PPAPM1_004756"/>
<dbReference type="EMBL" id="AJVK01014697">
    <property type="status" value="NOT_ANNOTATED_CDS"/>
    <property type="molecule type" value="Genomic_DNA"/>
</dbReference>
<reference evidence="1" key="1">
    <citation type="submission" date="2022-08" db="UniProtKB">
        <authorList>
            <consortium name="EnsemblMetazoa"/>
        </authorList>
    </citation>
    <scope>IDENTIFICATION</scope>
    <source>
        <strain evidence="1">Israel</strain>
    </source>
</reference>
<dbReference type="PANTHER" id="PTHR46664">
    <property type="entry name" value="ATM INTERACTOR"/>
    <property type="match status" value="1"/>
</dbReference>
<dbReference type="PROSITE" id="PS00028">
    <property type="entry name" value="ZINC_FINGER_C2H2_1"/>
    <property type="match status" value="1"/>
</dbReference>
<keyword evidence="2" id="KW-1185">Reference proteome</keyword>
<dbReference type="InterPro" id="IPR013087">
    <property type="entry name" value="Znf_C2H2_type"/>
</dbReference>
<dbReference type="GO" id="GO:0000976">
    <property type="term" value="F:transcription cis-regulatory region binding"/>
    <property type="evidence" value="ECO:0007669"/>
    <property type="project" value="InterPro"/>
</dbReference>
<proteinExistence type="predicted"/>
<dbReference type="Proteomes" id="UP000092462">
    <property type="component" value="Unassembled WGS sequence"/>
</dbReference>
<dbReference type="SMART" id="SM00355">
    <property type="entry name" value="ZnF_C2H2"/>
    <property type="match status" value="2"/>
</dbReference>
<dbReference type="InterPro" id="IPR036236">
    <property type="entry name" value="Znf_C2H2_sf"/>
</dbReference>
<dbReference type="Pfam" id="PF00096">
    <property type="entry name" value="zf-C2H2"/>
    <property type="match status" value="1"/>
</dbReference>
<evidence type="ECO:0000313" key="2">
    <source>
        <dbReference type="Proteomes" id="UP000092462"/>
    </source>
</evidence>
<organism evidence="1 2">
    <name type="scientific">Phlebotomus papatasi</name>
    <name type="common">Sandfly</name>
    <dbReference type="NCBI Taxonomy" id="29031"/>
    <lineage>
        <taxon>Eukaryota</taxon>
        <taxon>Metazoa</taxon>
        <taxon>Ecdysozoa</taxon>
        <taxon>Arthropoda</taxon>
        <taxon>Hexapoda</taxon>
        <taxon>Insecta</taxon>
        <taxon>Pterygota</taxon>
        <taxon>Neoptera</taxon>
        <taxon>Endopterygota</taxon>
        <taxon>Diptera</taxon>
        <taxon>Nematocera</taxon>
        <taxon>Psychodoidea</taxon>
        <taxon>Psychodidae</taxon>
        <taxon>Phlebotomus</taxon>
        <taxon>Phlebotomus</taxon>
    </lineage>
</organism>
<sequence>MEINRLMNQSVEKSEDGKLFCQIAECSYAEKKHFQKRKHLKQHLLKVHAVKKFKCVCSRAFSTKNFLLAHERQCGKEFKCYECDWRFNSREALLTHARRKNHKFEFEKKIVPATFTETQTEGRILNTHRTSRLDPLLYSHMYTQTCDEMLSELGLSDVQTQTTWPPPDLQDFLVSTETQTSFTQCLEEEMASFTTTHTQT</sequence>
<dbReference type="PANTHER" id="PTHR46664:SF1">
    <property type="entry name" value="ATM INTERACTOR"/>
    <property type="match status" value="1"/>
</dbReference>
<dbReference type="GO" id="GO:0005634">
    <property type="term" value="C:nucleus"/>
    <property type="evidence" value="ECO:0007669"/>
    <property type="project" value="TreeGrafter"/>
</dbReference>
<evidence type="ECO:0000313" key="1">
    <source>
        <dbReference type="EnsemblMetazoa" id="PPAI006147-PA"/>
    </source>
</evidence>
<dbReference type="PROSITE" id="PS50157">
    <property type="entry name" value="ZINC_FINGER_C2H2_2"/>
    <property type="match status" value="1"/>
</dbReference>
<dbReference type="EnsemblMetazoa" id="PPAI006147-RA">
    <property type="protein sequence ID" value="PPAI006147-PA"/>
    <property type="gene ID" value="PPAI006147"/>
</dbReference>
<dbReference type="GO" id="GO:0045944">
    <property type="term" value="P:positive regulation of transcription by RNA polymerase II"/>
    <property type="evidence" value="ECO:0007669"/>
    <property type="project" value="InterPro"/>
</dbReference>
<protein>
    <submittedName>
        <fullName evidence="1">Uncharacterized protein</fullName>
    </submittedName>
</protein>
<dbReference type="Gene3D" id="3.30.160.60">
    <property type="entry name" value="Classic Zinc Finger"/>
    <property type="match status" value="1"/>
</dbReference>